<comment type="caution">
    <text evidence="1">The sequence shown here is derived from an EMBL/GenBank/DDBJ whole genome shotgun (WGS) entry which is preliminary data.</text>
</comment>
<evidence type="ECO:0000313" key="2">
    <source>
        <dbReference type="Proteomes" id="UP000435112"/>
    </source>
</evidence>
<accession>A0A6A3I299</accession>
<name>A0A6A3I299_9STRA</name>
<reference evidence="1 2" key="1">
    <citation type="submission" date="2018-09" db="EMBL/GenBank/DDBJ databases">
        <title>Genomic investigation of the strawberry pathogen Phytophthora fragariae indicates pathogenicity is determined by transcriptional variation in three key races.</title>
        <authorList>
            <person name="Adams T.M."/>
            <person name="Armitage A.D."/>
            <person name="Sobczyk M.K."/>
            <person name="Bates H.J."/>
            <person name="Dunwell J.M."/>
            <person name="Nellist C.F."/>
            <person name="Harrison R.J."/>
        </authorList>
    </citation>
    <scope>NUCLEOTIDE SEQUENCE [LARGE SCALE GENOMIC DNA]</scope>
    <source>
        <strain evidence="1 2">SCRP324</strain>
    </source>
</reference>
<dbReference type="AlphaFoldDB" id="A0A6A3I299"/>
<proteinExistence type="predicted"/>
<organism evidence="1 2">
    <name type="scientific">Phytophthora rubi</name>
    <dbReference type="NCBI Taxonomy" id="129364"/>
    <lineage>
        <taxon>Eukaryota</taxon>
        <taxon>Sar</taxon>
        <taxon>Stramenopiles</taxon>
        <taxon>Oomycota</taxon>
        <taxon>Peronosporomycetes</taxon>
        <taxon>Peronosporales</taxon>
        <taxon>Peronosporaceae</taxon>
        <taxon>Phytophthora</taxon>
    </lineage>
</organism>
<gene>
    <name evidence="1" type="ORF">PR002_g25689</name>
</gene>
<dbReference type="EMBL" id="QXFU01003469">
    <property type="protein sequence ID" value="KAE8975125.1"/>
    <property type="molecule type" value="Genomic_DNA"/>
</dbReference>
<dbReference type="Proteomes" id="UP000435112">
    <property type="component" value="Unassembled WGS sequence"/>
</dbReference>
<sequence length="114" mass="12787">MMNVCLVVLVMLAVVRVLLAVVVRVTRMIVYLKSTLMKRRPRLPKEADILQEAVPEKPGGVGVVRCRQVRVPISQGSELLASGPVADRNDTRLLRPSIHEASTWCIVFLWDRSL</sequence>
<protein>
    <submittedName>
        <fullName evidence="1">Uncharacterized protein</fullName>
    </submittedName>
</protein>
<evidence type="ECO:0000313" key="1">
    <source>
        <dbReference type="EMBL" id="KAE8975125.1"/>
    </source>
</evidence>